<name>A0A9W6NCK4_9HYPH</name>
<dbReference type="AlphaFoldDB" id="A0A9W6NCK4"/>
<comment type="caution">
    <text evidence="1">The sequence shown here is derived from an EMBL/GenBank/DDBJ whole genome shotgun (WGS) entry which is preliminary data.</text>
</comment>
<accession>A0A9W6NCK4</accession>
<organism evidence="1 2">
    <name type="scientific">Ancylobacter defluvii</name>
    <dbReference type="NCBI Taxonomy" id="1282440"/>
    <lineage>
        <taxon>Bacteria</taxon>
        <taxon>Pseudomonadati</taxon>
        <taxon>Pseudomonadota</taxon>
        <taxon>Alphaproteobacteria</taxon>
        <taxon>Hyphomicrobiales</taxon>
        <taxon>Xanthobacteraceae</taxon>
        <taxon>Ancylobacter</taxon>
    </lineage>
</organism>
<sequence>MLGCPLTAHEKTVTDNDFDQMQGPNETAAYIEALAAELARIAAAERLHMLHYLLEMAREEAATIARRTTSAAGDPSLR</sequence>
<reference evidence="1" key="1">
    <citation type="journal article" date="2014" name="Int. J. Syst. Evol. Microbiol.">
        <title>Complete genome sequence of Corynebacterium casei LMG S-19264T (=DSM 44701T), isolated from a smear-ripened cheese.</title>
        <authorList>
            <consortium name="US DOE Joint Genome Institute (JGI-PGF)"/>
            <person name="Walter F."/>
            <person name="Albersmeier A."/>
            <person name="Kalinowski J."/>
            <person name="Ruckert C."/>
        </authorList>
    </citation>
    <scope>NUCLEOTIDE SEQUENCE</scope>
    <source>
        <strain evidence="1">VKM B-2789</strain>
    </source>
</reference>
<dbReference type="EMBL" id="BSFM01000017">
    <property type="protein sequence ID" value="GLK85661.1"/>
    <property type="molecule type" value="Genomic_DNA"/>
</dbReference>
<keyword evidence="2" id="KW-1185">Reference proteome</keyword>
<gene>
    <name evidence="1" type="ORF">GCM10017653_37310</name>
</gene>
<proteinExistence type="predicted"/>
<evidence type="ECO:0000313" key="2">
    <source>
        <dbReference type="Proteomes" id="UP001143330"/>
    </source>
</evidence>
<evidence type="ECO:0000313" key="1">
    <source>
        <dbReference type="EMBL" id="GLK85661.1"/>
    </source>
</evidence>
<protein>
    <submittedName>
        <fullName evidence="1">Uncharacterized protein</fullName>
    </submittedName>
</protein>
<dbReference type="Proteomes" id="UP001143330">
    <property type="component" value="Unassembled WGS sequence"/>
</dbReference>
<reference evidence="1" key="2">
    <citation type="submission" date="2023-01" db="EMBL/GenBank/DDBJ databases">
        <authorList>
            <person name="Sun Q."/>
            <person name="Evtushenko L."/>
        </authorList>
    </citation>
    <scope>NUCLEOTIDE SEQUENCE</scope>
    <source>
        <strain evidence="1">VKM B-2789</strain>
    </source>
</reference>